<gene>
    <name evidence="1" type="ORF">BJY14_002705</name>
</gene>
<organism evidence="1 2">
    <name type="scientific">Actinomadura luteofluorescens</name>
    <dbReference type="NCBI Taxonomy" id="46163"/>
    <lineage>
        <taxon>Bacteria</taxon>
        <taxon>Bacillati</taxon>
        <taxon>Actinomycetota</taxon>
        <taxon>Actinomycetes</taxon>
        <taxon>Streptosporangiales</taxon>
        <taxon>Thermomonosporaceae</taxon>
        <taxon>Actinomadura</taxon>
    </lineage>
</organism>
<protein>
    <submittedName>
        <fullName evidence="1">Uncharacterized protein</fullName>
    </submittedName>
</protein>
<sequence>MSTTTLCPATGIGAAFHVPDIIETTAKAIAEAPGVNA</sequence>
<reference evidence="1 2" key="1">
    <citation type="submission" date="2020-07" db="EMBL/GenBank/DDBJ databases">
        <title>Sequencing the genomes of 1000 actinobacteria strains.</title>
        <authorList>
            <person name="Klenk H.-P."/>
        </authorList>
    </citation>
    <scope>NUCLEOTIDE SEQUENCE [LARGE SCALE GENOMIC DNA]</scope>
    <source>
        <strain evidence="1 2">DSM 40398</strain>
    </source>
</reference>
<name>A0A7Y9EFK7_9ACTN</name>
<accession>A0A7Y9EFK7</accession>
<proteinExistence type="predicted"/>
<evidence type="ECO:0000313" key="2">
    <source>
        <dbReference type="Proteomes" id="UP000529783"/>
    </source>
</evidence>
<keyword evidence="2" id="KW-1185">Reference proteome</keyword>
<dbReference type="Proteomes" id="UP000529783">
    <property type="component" value="Unassembled WGS sequence"/>
</dbReference>
<evidence type="ECO:0000313" key="1">
    <source>
        <dbReference type="EMBL" id="NYD46722.1"/>
    </source>
</evidence>
<dbReference type="AlphaFoldDB" id="A0A7Y9EFK7"/>
<dbReference type="EMBL" id="JACCBA010000001">
    <property type="protein sequence ID" value="NYD46722.1"/>
    <property type="molecule type" value="Genomic_DNA"/>
</dbReference>
<comment type="caution">
    <text evidence="1">The sequence shown here is derived from an EMBL/GenBank/DDBJ whole genome shotgun (WGS) entry which is preliminary data.</text>
</comment>